<dbReference type="Proteomes" id="UP000790580">
    <property type="component" value="Unassembled WGS sequence"/>
</dbReference>
<organism evidence="2 3">
    <name type="scientific">Evansella alkalicola</name>
    <dbReference type="NCBI Taxonomy" id="745819"/>
    <lineage>
        <taxon>Bacteria</taxon>
        <taxon>Bacillati</taxon>
        <taxon>Bacillota</taxon>
        <taxon>Bacilli</taxon>
        <taxon>Bacillales</taxon>
        <taxon>Bacillaceae</taxon>
        <taxon>Evansella</taxon>
    </lineage>
</organism>
<comment type="caution">
    <text evidence="2">The sequence shown here is derived from an EMBL/GenBank/DDBJ whole genome shotgun (WGS) entry which is preliminary data.</text>
</comment>
<proteinExistence type="predicted"/>
<sequence>MFRQKKRLIGIIIFSFIFSIAIYSFTPWFSSSKMSETFLYFPEDDQLSFTKFETNINLMEIKDENEYFLSWEFESQTDKPVYLRHDVSLFFENGRLADLGIVKNQEVDHLLGDGIFHGDDSGRHEAITYHYAEVHYSDDIIRSKKKMSSDILYVVDSALSPLQTFKEPASSMERKNKELLDSIIDQQLDYVWEGLMEEYNINPDNYNQIPFNKLVKYTSEPLPNFSEEESSKIISRLWEGLYRHYILGINTFTDKDYDPIGNSLPLILLHKDGTHLIIVYETADKTPQQLLQQIPSEKE</sequence>
<dbReference type="EMBL" id="JAHQCR010000088">
    <property type="protein sequence ID" value="MBU9724212.1"/>
    <property type="molecule type" value="Genomic_DNA"/>
</dbReference>
<name>A0ABS6K2I2_9BACI</name>
<gene>
    <name evidence="2" type="ORF">KS407_22575</name>
</gene>
<keyword evidence="1" id="KW-0472">Membrane</keyword>
<accession>A0ABS6K2I2</accession>
<keyword evidence="3" id="KW-1185">Reference proteome</keyword>
<keyword evidence="1" id="KW-1133">Transmembrane helix</keyword>
<evidence type="ECO:0000313" key="2">
    <source>
        <dbReference type="EMBL" id="MBU9724212.1"/>
    </source>
</evidence>
<dbReference type="RefSeq" id="WP_088074848.1">
    <property type="nucleotide sequence ID" value="NZ_JAHQCR010000088.1"/>
</dbReference>
<protein>
    <submittedName>
        <fullName evidence="2">Uncharacterized protein</fullName>
    </submittedName>
</protein>
<evidence type="ECO:0000313" key="3">
    <source>
        <dbReference type="Proteomes" id="UP000790580"/>
    </source>
</evidence>
<keyword evidence="1" id="KW-0812">Transmembrane</keyword>
<reference evidence="2 3" key="1">
    <citation type="submission" date="2021-06" db="EMBL/GenBank/DDBJ databases">
        <title>Bacillus sp. RD4P76, an endophyte from a halophyte.</title>
        <authorList>
            <person name="Sun J.-Q."/>
        </authorList>
    </citation>
    <scope>NUCLEOTIDE SEQUENCE [LARGE SCALE GENOMIC DNA]</scope>
    <source>
        <strain evidence="2 3">JCM 17098</strain>
    </source>
</reference>
<feature type="transmembrane region" description="Helical" evidence="1">
    <location>
        <begin position="7"/>
        <end position="29"/>
    </location>
</feature>
<evidence type="ECO:0000256" key="1">
    <source>
        <dbReference type="SAM" id="Phobius"/>
    </source>
</evidence>